<evidence type="ECO:0000313" key="2">
    <source>
        <dbReference type="EMBL" id="SAK88813.1"/>
    </source>
</evidence>
<feature type="transmembrane region" description="Helical" evidence="1">
    <location>
        <begin position="12"/>
        <end position="34"/>
    </location>
</feature>
<keyword evidence="1" id="KW-0472">Membrane</keyword>
<organism evidence="2 3">
    <name type="scientific">Caballeronia pedi</name>
    <dbReference type="NCBI Taxonomy" id="1777141"/>
    <lineage>
        <taxon>Bacteria</taxon>
        <taxon>Pseudomonadati</taxon>
        <taxon>Pseudomonadota</taxon>
        <taxon>Betaproteobacteria</taxon>
        <taxon>Burkholderiales</taxon>
        <taxon>Burkholderiaceae</taxon>
        <taxon>Caballeronia</taxon>
    </lineage>
</organism>
<accession>A0A158D2T8</accession>
<proteinExistence type="predicted"/>
<dbReference type="Proteomes" id="UP000054911">
    <property type="component" value="Unassembled WGS sequence"/>
</dbReference>
<evidence type="ECO:0000256" key="1">
    <source>
        <dbReference type="SAM" id="Phobius"/>
    </source>
</evidence>
<reference evidence="2" key="1">
    <citation type="submission" date="2016-01" db="EMBL/GenBank/DDBJ databases">
        <authorList>
            <person name="Peeters C."/>
        </authorList>
    </citation>
    <scope>NUCLEOTIDE SEQUENCE [LARGE SCALE GENOMIC DNA]</scope>
    <source>
        <strain evidence="2">LMG 29323</strain>
    </source>
</reference>
<evidence type="ECO:0000313" key="3">
    <source>
        <dbReference type="Proteomes" id="UP000054911"/>
    </source>
</evidence>
<keyword evidence="1" id="KW-0812">Transmembrane</keyword>
<sequence>MLDRTSLRYDRMIISGTILIVLALGWLVTVAWALGRGEIL</sequence>
<dbReference type="EMBL" id="FCOE02000030">
    <property type="protein sequence ID" value="SAK88813.1"/>
    <property type="molecule type" value="Genomic_DNA"/>
</dbReference>
<keyword evidence="1" id="KW-1133">Transmembrane helix</keyword>
<keyword evidence="3" id="KW-1185">Reference proteome</keyword>
<protein>
    <submittedName>
        <fullName evidence="2">Uncharacterized protein</fullName>
    </submittedName>
</protein>
<gene>
    <name evidence="2" type="ORF">AWB80_06190</name>
</gene>
<comment type="caution">
    <text evidence="2">The sequence shown here is derived from an EMBL/GenBank/DDBJ whole genome shotgun (WGS) entry which is preliminary data.</text>
</comment>
<name>A0A158D2T8_9BURK</name>
<dbReference type="AlphaFoldDB" id="A0A158D2T8"/>